<dbReference type="Proteomes" id="UP001445335">
    <property type="component" value="Unassembled WGS sequence"/>
</dbReference>
<gene>
    <name evidence="1" type="ORF">WJX81_005224</name>
</gene>
<dbReference type="EMBL" id="JALJOU010000096">
    <property type="protein sequence ID" value="KAK9821793.1"/>
    <property type="molecule type" value="Genomic_DNA"/>
</dbReference>
<proteinExistence type="predicted"/>
<reference evidence="1 2" key="1">
    <citation type="journal article" date="2024" name="Nat. Commun.">
        <title>Phylogenomics reveals the evolutionary origins of lichenization in chlorophyte algae.</title>
        <authorList>
            <person name="Puginier C."/>
            <person name="Libourel C."/>
            <person name="Otte J."/>
            <person name="Skaloud P."/>
            <person name="Haon M."/>
            <person name="Grisel S."/>
            <person name="Petersen M."/>
            <person name="Berrin J.G."/>
            <person name="Delaux P.M."/>
            <person name="Dal Grande F."/>
            <person name="Keller J."/>
        </authorList>
    </citation>
    <scope>NUCLEOTIDE SEQUENCE [LARGE SCALE GENOMIC DNA]</scope>
    <source>
        <strain evidence="1 2">SAG 245.80</strain>
    </source>
</reference>
<dbReference type="AlphaFoldDB" id="A0AAW1QK39"/>
<organism evidence="1 2">
    <name type="scientific">Elliptochloris bilobata</name>
    <dbReference type="NCBI Taxonomy" id="381761"/>
    <lineage>
        <taxon>Eukaryota</taxon>
        <taxon>Viridiplantae</taxon>
        <taxon>Chlorophyta</taxon>
        <taxon>core chlorophytes</taxon>
        <taxon>Trebouxiophyceae</taxon>
        <taxon>Trebouxiophyceae incertae sedis</taxon>
        <taxon>Elliptochloris clade</taxon>
        <taxon>Elliptochloris</taxon>
    </lineage>
</organism>
<sequence length="137" mass="14380">MVMEMVESDPRLWIQSVTFVGLPDLLGALAGARGAHQGQGLGSEPGRVARALLAVFQRGRQVWSGAAHGGATARVEVGVMVEGDVIIGLWLGDHKGEFDAPTLSYAFHTAFAPPGIMLRAAASDLDLLGGHMLVRHG</sequence>
<protein>
    <recommendedName>
        <fullName evidence="3">Chalcone isomerase domain-containing protein</fullName>
    </recommendedName>
</protein>
<evidence type="ECO:0000313" key="1">
    <source>
        <dbReference type="EMBL" id="KAK9821793.1"/>
    </source>
</evidence>
<accession>A0AAW1QK39</accession>
<name>A0AAW1QK39_9CHLO</name>
<keyword evidence="2" id="KW-1185">Reference proteome</keyword>
<evidence type="ECO:0000313" key="2">
    <source>
        <dbReference type="Proteomes" id="UP001445335"/>
    </source>
</evidence>
<evidence type="ECO:0008006" key="3">
    <source>
        <dbReference type="Google" id="ProtNLM"/>
    </source>
</evidence>
<comment type="caution">
    <text evidence="1">The sequence shown here is derived from an EMBL/GenBank/DDBJ whole genome shotgun (WGS) entry which is preliminary data.</text>
</comment>